<evidence type="ECO:0000256" key="1">
    <source>
        <dbReference type="SAM" id="MobiDB-lite"/>
    </source>
</evidence>
<proteinExistence type="predicted"/>
<dbReference type="InterPro" id="IPR021637">
    <property type="entry name" value="DUF3243"/>
</dbReference>
<reference evidence="2 3" key="1">
    <citation type="submission" date="2021-04" db="EMBL/GenBank/DDBJ databases">
        <title>Metabacillus sp. strain KIGAM252 whole genome sequence.</title>
        <authorList>
            <person name="Seo M.-J."/>
            <person name="Cho E.-S."/>
            <person name="Hwang C.Y."/>
            <person name="Yoon D.J."/>
        </authorList>
    </citation>
    <scope>NUCLEOTIDE SEQUENCE [LARGE SCALE GENOMIC DNA]</scope>
    <source>
        <strain evidence="2 3">KIGAM252</strain>
    </source>
</reference>
<dbReference type="Proteomes" id="UP000682403">
    <property type="component" value="Unassembled WGS sequence"/>
</dbReference>
<evidence type="ECO:0000313" key="2">
    <source>
        <dbReference type="EMBL" id="MBS2970468.1"/>
    </source>
</evidence>
<dbReference type="EMBL" id="JAGVRK010000001">
    <property type="protein sequence ID" value="MBS2970468.1"/>
    <property type="molecule type" value="Genomic_DNA"/>
</dbReference>
<dbReference type="Gene3D" id="1.10.760.20">
    <property type="entry name" value="Protein of unknown function DUF3243"/>
    <property type="match status" value="1"/>
</dbReference>
<feature type="region of interest" description="Disordered" evidence="1">
    <location>
        <begin position="1"/>
        <end position="21"/>
    </location>
</feature>
<organism evidence="2 3">
    <name type="scientific">Metabacillus flavus</name>
    <dbReference type="NCBI Taxonomy" id="2823519"/>
    <lineage>
        <taxon>Bacteria</taxon>
        <taxon>Bacillati</taxon>
        <taxon>Bacillota</taxon>
        <taxon>Bacilli</taxon>
        <taxon>Bacillales</taxon>
        <taxon>Bacillaceae</taxon>
        <taxon>Metabacillus</taxon>
    </lineage>
</organism>
<dbReference type="Pfam" id="PF11588">
    <property type="entry name" value="DUF3243"/>
    <property type="match status" value="1"/>
</dbReference>
<dbReference type="InterPro" id="IPR038292">
    <property type="entry name" value="YmfJ/YflH_sf"/>
</dbReference>
<name>A0ABS5LIC4_9BACI</name>
<dbReference type="RefSeq" id="WP_211560803.1">
    <property type="nucleotide sequence ID" value="NZ_JAGVRK010000001.1"/>
</dbReference>
<evidence type="ECO:0000313" key="3">
    <source>
        <dbReference type="Proteomes" id="UP000682403"/>
    </source>
</evidence>
<comment type="caution">
    <text evidence="2">The sequence shown here is derived from an EMBL/GenBank/DDBJ whole genome shotgun (WGS) entry which is preliminary data.</text>
</comment>
<protein>
    <submittedName>
        <fullName evidence="2">DUF3243 domain-containing protein</fullName>
    </submittedName>
</protein>
<accession>A0ABS5LIC4</accession>
<gene>
    <name evidence="2" type="ORF">J9317_17110</name>
</gene>
<sequence length="109" mass="12535">MAFEKDTAIHDEKIEGKMDQMSKEEMDSILDNFEHFKSYLHDKVSKGEKLGLSEDVLAKAAKTAAEYLANNVEPKNREEYLLKELWKSGNDEQRTHLSHILVKLAKNEA</sequence>
<keyword evidence="3" id="KW-1185">Reference proteome</keyword>